<comment type="similarity">
    <text evidence="1">Belongs to the AfsR/DnrI/RedD regulatory family.</text>
</comment>
<reference evidence="7 8" key="1">
    <citation type="submission" date="2019-03" db="EMBL/GenBank/DDBJ databases">
        <title>Genomic Encyclopedia of Type Strains, Phase IV (KMG-IV): sequencing the most valuable type-strain genomes for metagenomic binning, comparative biology and taxonomic classification.</title>
        <authorList>
            <person name="Goeker M."/>
        </authorList>
    </citation>
    <scope>NUCLEOTIDE SEQUENCE [LARGE SCALE GENOMIC DNA]</scope>
    <source>
        <strain evidence="7 8">DSM 45765</strain>
    </source>
</reference>
<dbReference type="EMBL" id="SLXQ01000001">
    <property type="protein sequence ID" value="TCP56806.1"/>
    <property type="molecule type" value="Genomic_DNA"/>
</dbReference>
<dbReference type="GO" id="GO:0003677">
    <property type="term" value="F:DNA binding"/>
    <property type="evidence" value="ECO:0007669"/>
    <property type="project" value="UniProtKB-UniRule"/>
</dbReference>
<evidence type="ECO:0000256" key="1">
    <source>
        <dbReference type="ARBA" id="ARBA00005820"/>
    </source>
</evidence>
<dbReference type="Pfam" id="PF00486">
    <property type="entry name" value="Trans_reg_C"/>
    <property type="match status" value="1"/>
</dbReference>
<comment type="caution">
    <text evidence="7">The sequence shown here is derived from an EMBL/GenBank/DDBJ whole genome shotgun (WGS) entry which is preliminary data.</text>
</comment>
<dbReference type="InterPro" id="IPR051677">
    <property type="entry name" value="AfsR-DnrI-RedD_regulator"/>
</dbReference>
<dbReference type="SUPFAM" id="SSF48452">
    <property type="entry name" value="TPR-like"/>
    <property type="match status" value="1"/>
</dbReference>
<dbReference type="Pfam" id="PF13401">
    <property type="entry name" value="AAA_22"/>
    <property type="match status" value="1"/>
</dbReference>
<keyword evidence="4" id="KW-0804">Transcription</keyword>
<evidence type="ECO:0000256" key="2">
    <source>
        <dbReference type="ARBA" id="ARBA00023015"/>
    </source>
</evidence>
<dbReference type="InterPro" id="IPR003593">
    <property type="entry name" value="AAA+_ATPase"/>
</dbReference>
<dbReference type="Gene3D" id="1.25.40.10">
    <property type="entry name" value="Tetratricopeptide repeat domain"/>
    <property type="match status" value="1"/>
</dbReference>
<dbReference type="InterPro" id="IPR027417">
    <property type="entry name" value="P-loop_NTPase"/>
</dbReference>
<dbReference type="SMART" id="SM00382">
    <property type="entry name" value="AAA"/>
    <property type="match status" value="1"/>
</dbReference>
<evidence type="ECO:0000313" key="7">
    <source>
        <dbReference type="EMBL" id="TCP56806.1"/>
    </source>
</evidence>
<evidence type="ECO:0000256" key="4">
    <source>
        <dbReference type="ARBA" id="ARBA00023163"/>
    </source>
</evidence>
<evidence type="ECO:0000313" key="8">
    <source>
        <dbReference type="Proteomes" id="UP000294911"/>
    </source>
</evidence>
<dbReference type="GO" id="GO:0000160">
    <property type="term" value="P:phosphorelay signal transduction system"/>
    <property type="evidence" value="ECO:0007669"/>
    <property type="project" value="InterPro"/>
</dbReference>
<dbReference type="GO" id="GO:0006355">
    <property type="term" value="P:regulation of DNA-templated transcription"/>
    <property type="evidence" value="ECO:0007669"/>
    <property type="project" value="InterPro"/>
</dbReference>
<accession>A0A4V2SV61</accession>
<dbReference type="SMART" id="SM00862">
    <property type="entry name" value="Trans_reg_C"/>
    <property type="match status" value="1"/>
</dbReference>
<keyword evidence="3 5" id="KW-0238">DNA-binding</keyword>
<dbReference type="PANTHER" id="PTHR35807:SF1">
    <property type="entry name" value="TRANSCRIPTIONAL REGULATOR REDD"/>
    <property type="match status" value="1"/>
</dbReference>
<dbReference type="SUPFAM" id="SSF52540">
    <property type="entry name" value="P-loop containing nucleoside triphosphate hydrolases"/>
    <property type="match status" value="1"/>
</dbReference>
<organism evidence="7 8">
    <name type="scientific">Tamaricihabitans halophyticus</name>
    <dbReference type="NCBI Taxonomy" id="1262583"/>
    <lineage>
        <taxon>Bacteria</taxon>
        <taxon>Bacillati</taxon>
        <taxon>Actinomycetota</taxon>
        <taxon>Actinomycetes</taxon>
        <taxon>Pseudonocardiales</taxon>
        <taxon>Pseudonocardiaceae</taxon>
        <taxon>Tamaricihabitans</taxon>
    </lineage>
</organism>
<dbReference type="Pfam" id="PF03704">
    <property type="entry name" value="BTAD"/>
    <property type="match status" value="1"/>
</dbReference>
<proteinExistence type="inferred from homology"/>
<dbReference type="PROSITE" id="PS51755">
    <property type="entry name" value="OMPR_PHOB"/>
    <property type="match status" value="1"/>
</dbReference>
<dbReference type="Gene3D" id="1.10.10.10">
    <property type="entry name" value="Winged helix-like DNA-binding domain superfamily/Winged helix DNA-binding domain"/>
    <property type="match status" value="1"/>
</dbReference>
<dbReference type="Gene3D" id="3.40.50.300">
    <property type="entry name" value="P-loop containing nucleotide triphosphate hydrolases"/>
    <property type="match status" value="1"/>
</dbReference>
<dbReference type="InterPro" id="IPR016032">
    <property type="entry name" value="Sig_transdc_resp-reg_C-effctor"/>
</dbReference>
<sequence length="631" mass="69693">MKISILGPLEVARGGTVATPSAPKLRRVLSLLALRSNNVVRNDQLVEELWEQSPPVSVTTTLQTYIYQLRKLLDLRAPNARANGGAPTVNTLHSYPNGYMLAVAPEALDAYRFEHSVRHGYQLSETNEVSEAASALRQALSIWRGPALVDVEPGPLLQAELLRLEKLRESALELRLDTELRLGKHQELLGELTGLAAQQPTQEAFQAKLMLALYRSGQRNEALDVYQRARKALATELGLEPTREIQRMHRAILCSDSSLDLKPAPEKVVTRFRPSRHDQLAPESRPLTGRDCAINLGLAALSPTQSAPGAAVVVGPPGSGKSAFCAHIARQLVNEYPDGQLYAHLLDADGNRLEPNDVLVDLLRKAGIRPDELAVSFEERVDQYRDLTSRSKALIVLDDAVDDQQLFPLLPSRQSCGVIIASRRRVSLPFSQETIDLAPLPDDASLALLAEAIGQERVRSDLETAHELVSLCDGLPLVLHATARRLFLRPHWTIEFAVRWLRQQYVDAATTSADPLGLRRSVERTYKQLAESVQATFGVPSPSCGRPYIRPENVSKALGVDASTAESLLEDLAEARLLEVEPDNTSWEGFRYRYLSCLWTIGRQIQLAKQQSPNPSIARPRSGCLNVEGRV</sequence>
<dbReference type="InterPro" id="IPR001867">
    <property type="entry name" value="OmpR/PhoB-type_DNA-bd"/>
</dbReference>
<dbReference type="Proteomes" id="UP000294911">
    <property type="component" value="Unassembled WGS sequence"/>
</dbReference>
<dbReference type="InterPro" id="IPR036388">
    <property type="entry name" value="WH-like_DNA-bd_sf"/>
</dbReference>
<dbReference type="InterPro" id="IPR049945">
    <property type="entry name" value="AAA_22"/>
</dbReference>
<dbReference type="InterPro" id="IPR011990">
    <property type="entry name" value="TPR-like_helical_dom_sf"/>
</dbReference>
<dbReference type="AlphaFoldDB" id="A0A4V2SV61"/>
<dbReference type="SUPFAM" id="SSF46894">
    <property type="entry name" value="C-terminal effector domain of the bipartite response regulators"/>
    <property type="match status" value="1"/>
</dbReference>
<dbReference type="RefSeq" id="WP_165912808.1">
    <property type="nucleotide sequence ID" value="NZ_SLXQ01000001.1"/>
</dbReference>
<feature type="DNA-binding region" description="OmpR/PhoB-type" evidence="5">
    <location>
        <begin position="1"/>
        <end position="103"/>
    </location>
</feature>
<dbReference type="SMART" id="SM01043">
    <property type="entry name" value="BTAD"/>
    <property type="match status" value="1"/>
</dbReference>
<feature type="domain" description="OmpR/PhoB-type" evidence="6">
    <location>
        <begin position="1"/>
        <end position="103"/>
    </location>
</feature>
<keyword evidence="2" id="KW-0805">Transcription regulation</keyword>
<name>A0A4V2SV61_9PSEU</name>
<evidence type="ECO:0000256" key="3">
    <source>
        <dbReference type="ARBA" id="ARBA00023125"/>
    </source>
</evidence>
<dbReference type="GO" id="GO:0043531">
    <property type="term" value="F:ADP binding"/>
    <property type="evidence" value="ECO:0007669"/>
    <property type="project" value="InterPro"/>
</dbReference>
<evidence type="ECO:0000259" key="6">
    <source>
        <dbReference type="PROSITE" id="PS51755"/>
    </source>
</evidence>
<gene>
    <name evidence="7" type="ORF">EV191_101752</name>
</gene>
<dbReference type="CDD" id="cd15831">
    <property type="entry name" value="BTAD"/>
    <property type="match status" value="1"/>
</dbReference>
<evidence type="ECO:0000256" key="5">
    <source>
        <dbReference type="PROSITE-ProRule" id="PRU01091"/>
    </source>
</evidence>
<dbReference type="InterPro" id="IPR005158">
    <property type="entry name" value="BTAD"/>
</dbReference>
<keyword evidence="8" id="KW-1185">Reference proteome</keyword>
<protein>
    <submittedName>
        <fullName evidence="7">DNA-binding SARP family transcriptional activator</fullName>
    </submittedName>
</protein>
<dbReference type="PANTHER" id="PTHR35807">
    <property type="entry name" value="TRANSCRIPTIONAL REGULATOR REDD-RELATED"/>
    <property type="match status" value="1"/>
</dbReference>